<gene>
    <name evidence="1" type="ORF">CANTADRAFT_26274</name>
</gene>
<dbReference type="AlphaFoldDB" id="A0A1E4SII1"/>
<evidence type="ECO:0000313" key="2">
    <source>
        <dbReference type="Proteomes" id="UP000094285"/>
    </source>
</evidence>
<name>A0A1E4SII1_9ASCO</name>
<organism evidence="1 2">
    <name type="scientific">Suhomyces tanzawaensis NRRL Y-17324</name>
    <dbReference type="NCBI Taxonomy" id="984487"/>
    <lineage>
        <taxon>Eukaryota</taxon>
        <taxon>Fungi</taxon>
        <taxon>Dikarya</taxon>
        <taxon>Ascomycota</taxon>
        <taxon>Saccharomycotina</taxon>
        <taxon>Pichiomycetes</taxon>
        <taxon>Debaryomycetaceae</taxon>
        <taxon>Suhomyces</taxon>
    </lineage>
</organism>
<protein>
    <submittedName>
        <fullName evidence="1">Uncharacterized protein</fullName>
    </submittedName>
</protein>
<keyword evidence="2" id="KW-1185">Reference proteome</keyword>
<dbReference type="GeneID" id="30981853"/>
<dbReference type="EMBL" id="KV453912">
    <property type="protein sequence ID" value="ODV79309.1"/>
    <property type="molecule type" value="Genomic_DNA"/>
</dbReference>
<proteinExistence type="predicted"/>
<dbReference type="Proteomes" id="UP000094285">
    <property type="component" value="Unassembled WGS sequence"/>
</dbReference>
<sequence length="52" mass="5613">MALASDLFIDAIFTGAFATRSRLSFSGPGSFLGRTRICSVTIVGHYVQDVIF</sequence>
<dbReference type="RefSeq" id="XP_020064431.1">
    <property type="nucleotide sequence ID" value="XM_020207716.1"/>
</dbReference>
<accession>A0A1E4SII1</accession>
<reference evidence="2" key="1">
    <citation type="submission" date="2016-05" db="EMBL/GenBank/DDBJ databases">
        <title>Comparative genomics of biotechnologically important yeasts.</title>
        <authorList>
            <consortium name="DOE Joint Genome Institute"/>
            <person name="Riley R."/>
            <person name="Haridas S."/>
            <person name="Wolfe K.H."/>
            <person name="Lopes M.R."/>
            <person name="Hittinger C.T."/>
            <person name="Goker M."/>
            <person name="Salamov A."/>
            <person name="Wisecaver J."/>
            <person name="Long T.M."/>
            <person name="Aerts A.L."/>
            <person name="Barry K."/>
            <person name="Choi C."/>
            <person name="Clum A."/>
            <person name="Coughlan A.Y."/>
            <person name="Deshpande S."/>
            <person name="Douglass A.P."/>
            <person name="Hanson S.J."/>
            <person name="Klenk H.-P."/>
            <person name="Labutti K."/>
            <person name="Lapidus A."/>
            <person name="Lindquist E."/>
            <person name="Lipzen A."/>
            <person name="Meier-Kolthoff J.P."/>
            <person name="Ohm R.A."/>
            <person name="Otillar R.P."/>
            <person name="Pangilinan J."/>
            <person name="Peng Y."/>
            <person name="Rokas A."/>
            <person name="Rosa C.A."/>
            <person name="Scheuner C."/>
            <person name="Sibirny A.A."/>
            <person name="Slot J.C."/>
            <person name="Stielow J.B."/>
            <person name="Sun H."/>
            <person name="Kurtzman C.P."/>
            <person name="Blackwell M."/>
            <person name="Grigoriev I.V."/>
            <person name="Jeffries T.W."/>
        </authorList>
    </citation>
    <scope>NUCLEOTIDE SEQUENCE [LARGE SCALE GENOMIC DNA]</scope>
    <source>
        <strain evidence="2">NRRL Y-17324</strain>
    </source>
</reference>
<evidence type="ECO:0000313" key="1">
    <source>
        <dbReference type="EMBL" id="ODV79309.1"/>
    </source>
</evidence>